<feature type="domain" description="Putative Flp pilus-assembly TadG-like N-terminal" evidence="2">
    <location>
        <begin position="11"/>
        <end position="57"/>
    </location>
</feature>
<sequence length="303" mass="32742">MLKKLKKNEQGNAIVLVALALGGLLLIVGLVIDGGHLFMTKSHLQKTANAAALSGAQELPNSDADVNNVVDRIIEEHGETSTQNQVNLDVEHQLEIELTKDVPLFFSKLFGVEKVPIHVNAKAALNPMAKAKGAVPLGIDESVELVYGDTYSLKVDSGDSEAGNFGVLALDGPGAKLYSESLTTGFDENLEIGDIINTQTGNIAGKTRDAINYRIDNCPYPNGEYEHRDCPRVMLVIVYAPHEVDSNQMKSIEITGFAYFYITEPMDSTDDSIDGIFIKRTGTGFTGDNGPLDRGAYAVKLIE</sequence>
<evidence type="ECO:0000256" key="1">
    <source>
        <dbReference type="SAM" id="Phobius"/>
    </source>
</evidence>
<dbReference type="RefSeq" id="WP_092491882.1">
    <property type="nucleotide sequence ID" value="NZ_FNKD01000001.1"/>
</dbReference>
<dbReference type="EMBL" id="FNKD01000001">
    <property type="protein sequence ID" value="SDQ23056.1"/>
    <property type="molecule type" value="Genomic_DNA"/>
</dbReference>
<dbReference type="AlphaFoldDB" id="A0A1H0Z7H9"/>
<evidence type="ECO:0000259" key="2">
    <source>
        <dbReference type="Pfam" id="PF13400"/>
    </source>
</evidence>
<dbReference type="Pfam" id="PF13400">
    <property type="entry name" value="Tad"/>
    <property type="match status" value="1"/>
</dbReference>
<feature type="transmembrane region" description="Helical" evidence="1">
    <location>
        <begin position="12"/>
        <end position="32"/>
    </location>
</feature>
<organism evidence="3 4">
    <name type="scientific">Virgibacillus salinus</name>
    <dbReference type="NCBI Taxonomy" id="553311"/>
    <lineage>
        <taxon>Bacteria</taxon>
        <taxon>Bacillati</taxon>
        <taxon>Bacillota</taxon>
        <taxon>Bacilli</taxon>
        <taxon>Bacillales</taxon>
        <taxon>Bacillaceae</taxon>
        <taxon>Virgibacillus</taxon>
    </lineage>
</organism>
<keyword evidence="1" id="KW-0472">Membrane</keyword>
<dbReference type="STRING" id="553311.SAMN05216231_1055"/>
<name>A0A1H0Z7H9_9BACI</name>
<evidence type="ECO:0000313" key="4">
    <source>
        <dbReference type="Proteomes" id="UP000199444"/>
    </source>
</evidence>
<evidence type="ECO:0000313" key="3">
    <source>
        <dbReference type="EMBL" id="SDQ23056.1"/>
    </source>
</evidence>
<protein>
    <submittedName>
        <fullName evidence="3">Putative Flp pilus-assembly TadE/G-like</fullName>
    </submittedName>
</protein>
<proteinExistence type="predicted"/>
<keyword evidence="1" id="KW-1133">Transmembrane helix</keyword>
<reference evidence="3 4" key="1">
    <citation type="submission" date="2016-10" db="EMBL/GenBank/DDBJ databases">
        <authorList>
            <person name="de Groot N.N."/>
        </authorList>
    </citation>
    <scope>NUCLEOTIDE SEQUENCE [LARGE SCALE GENOMIC DNA]</scope>
    <source>
        <strain evidence="3 4">CGMCC 1.10449</strain>
    </source>
</reference>
<accession>A0A1H0Z7H9</accession>
<keyword evidence="1" id="KW-0812">Transmembrane</keyword>
<dbReference type="InterPro" id="IPR028087">
    <property type="entry name" value="Tad_N"/>
</dbReference>
<gene>
    <name evidence="3" type="ORF">SAMN05216231_1055</name>
</gene>
<keyword evidence="4" id="KW-1185">Reference proteome</keyword>
<dbReference type="Proteomes" id="UP000199444">
    <property type="component" value="Unassembled WGS sequence"/>
</dbReference>